<reference evidence="2 3" key="1">
    <citation type="journal article" date="2019" name="Nat. Microbiol.">
        <title>Mediterranean grassland soil C-N compound turnover is dependent on rainfall and depth, and is mediated by genomically divergent microorganisms.</title>
        <authorList>
            <person name="Diamond S."/>
            <person name="Andeer P.F."/>
            <person name="Li Z."/>
            <person name="Crits-Christoph A."/>
            <person name="Burstein D."/>
            <person name="Anantharaman K."/>
            <person name="Lane K.R."/>
            <person name="Thomas B.C."/>
            <person name="Pan C."/>
            <person name="Northen T.R."/>
            <person name="Banfield J.F."/>
        </authorList>
    </citation>
    <scope>NUCLEOTIDE SEQUENCE [LARGE SCALE GENOMIC DNA]</scope>
    <source>
        <strain evidence="2">WS_1</strain>
    </source>
</reference>
<name>A0A538SCW6_UNCEI</name>
<dbReference type="Gene3D" id="2.40.160.20">
    <property type="match status" value="1"/>
</dbReference>
<dbReference type="EMBL" id="VBOR01000059">
    <property type="protein sequence ID" value="TMQ49221.1"/>
    <property type="molecule type" value="Genomic_DNA"/>
</dbReference>
<dbReference type="AlphaFoldDB" id="A0A538SCW6"/>
<dbReference type="InterPro" id="IPR011250">
    <property type="entry name" value="OMP/PagP_B-barrel"/>
</dbReference>
<proteinExistence type="predicted"/>
<dbReference type="Proteomes" id="UP000316292">
    <property type="component" value="Unassembled WGS sequence"/>
</dbReference>
<accession>A0A538SCW6</accession>
<organism evidence="2 3">
    <name type="scientific">Eiseniibacteriota bacterium</name>
    <dbReference type="NCBI Taxonomy" id="2212470"/>
    <lineage>
        <taxon>Bacteria</taxon>
        <taxon>Candidatus Eiseniibacteriota</taxon>
    </lineage>
</organism>
<evidence type="ECO:0000313" key="2">
    <source>
        <dbReference type="EMBL" id="TMQ49221.1"/>
    </source>
</evidence>
<feature type="chain" id="PRO_5022008257" evidence="1">
    <location>
        <begin position="25"/>
        <end position="193"/>
    </location>
</feature>
<evidence type="ECO:0000313" key="3">
    <source>
        <dbReference type="Proteomes" id="UP000316292"/>
    </source>
</evidence>
<comment type="caution">
    <text evidence="2">The sequence shown here is derived from an EMBL/GenBank/DDBJ whole genome shotgun (WGS) entry which is preliminary data.</text>
</comment>
<protein>
    <submittedName>
        <fullName evidence="2">Uncharacterized protein</fullName>
    </submittedName>
</protein>
<keyword evidence="1" id="KW-0732">Signal</keyword>
<dbReference type="SUPFAM" id="SSF56925">
    <property type="entry name" value="OMPA-like"/>
    <property type="match status" value="1"/>
</dbReference>
<gene>
    <name evidence="2" type="ORF">E6K71_05215</name>
</gene>
<feature type="signal peptide" evidence="1">
    <location>
        <begin position="1"/>
        <end position="24"/>
    </location>
</feature>
<sequence length="193" mass="21122">MQRSTVFALVLYVLSLAATTSVCAAWSPSDGAKGQAVFRIRGALVPHDLAGTVGPGWLVGGAAGVGISRWVMLTANFDHVALRDRNARSVEPWTLQLEMGAPFQRHVMPRFEVGAGLYRRTEKPWIFPTSSNPRDETLFGFNYGLGLSAPIATRVMADLNLRYHQTLDRDVGGTRSHSLKLSYVAFGLTYGLR</sequence>
<evidence type="ECO:0000256" key="1">
    <source>
        <dbReference type="SAM" id="SignalP"/>
    </source>
</evidence>